<dbReference type="EMBL" id="NMUH01000023">
    <property type="protein sequence ID" value="MQL68848.1"/>
    <property type="molecule type" value="Genomic_DNA"/>
</dbReference>
<comment type="caution">
    <text evidence="1">The sequence shown here is derived from an EMBL/GenBank/DDBJ whole genome shotgun (WGS) entry which is preliminary data.</text>
</comment>
<dbReference type="AlphaFoldDB" id="A0A843TA35"/>
<organism evidence="1 2">
    <name type="scientific">Colocasia esculenta</name>
    <name type="common">Wild taro</name>
    <name type="synonym">Arum esculentum</name>
    <dbReference type="NCBI Taxonomy" id="4460"/>
    <lineage>
        <taxon>Eukaryota</taxon>
        <taxon>Viridiplantae</taxon>
        <taxon>Streptophyta</taxon>
        <taxon>Embryophyta</taxon>
        <taxon>Tracheophyta</taxon>
        <taxon>Spermatophyta</taxon>
        <taxon>Magnoliopsida</taxon>
        <taxon>Liliopsida</taxon>
        <taxon>Araceae</taxon>
        <taxon>Aroideae</taxon>
        <taxon>Colocasieae</taxon>
        <taxon>Colocasia</taxon>
    </lineage>
</organism>
<dbReference type="Proteomes" id="UP000652761">
    <property type="component" value="Unassembled WGS sequence"/>
</dbReference>
<protein>
    <recommendedName>
        <fullName evidence="3">BED-type domain-containing protein</fullName>
    </recommendedName>
</protein>
<sequence length="353" mass="40471">MVAASSSNAYAKEMAIRKRIANIIWTSRWSSADYCCYSICSKNCHYPSLDVSVRAGLLMRLFRYFLSFFIQRICWVDPSSRGEYMRRVTVVHAGEKEASMNLGLCIGRRMGQKSYARLCFLFSRSFGRGWLTSQMRRKLEERALRLKPPKEGVSFLLQGHERLMRPGPPNRFGLAFIMLPPLPLAVGWLKTRIRLIQESQEGWPKDSIPMASFSIHDSHRFSLNQSIRRIQPDLLMCPDTVRIGFDSPDTLKVSADGLRNALYSPDSQRSRPVTKYDSSDDIGWQHGTMLGSRHNFKCNYCSFMGQGGGVSRLNKHLAGNRLAGYHNVHGCKMVPIEVKKFMTKHLNMFEWRL</sequence>
<gene>
    <name evidence="1" type="ORF">Taro_001130</name>
</gene>
<keyword evidence="2" id="KW-1185">Reference proteome</keyword>
<evidence type="ECO:0000313" key="1">
    <source>
        <dbReference type="EMBL" id="MQL68848.1"/>
    </source>
</evidence>
<evidence type="ECO:0000313" key="2">
    <source>
        <dbReference type="Proteomes" id="UP000652761"/>
    </source>
</evidence>
<reference evidence="1" key="1">
    <citation type="submission" date="2017-07" db="EMBL/GenBank/DDBJ databases">
        <title>Taro Niue Genome Assembly and Annotation.</title>
        <authorList>
            <person name="Atibalentja N."/>
            <person name="Keating K."/>
            <person name="Fields C.J."/>
        </authorList>
    </citation>
    <scope>NUCLEOTIDE SEQUENCE</scope>
    <source>
        <strain evidence="1">Niue_2</strain>
        <tissue evidence="1">Leaf</tissue>
    </source>
</reference>
<proteinExistence type="predicted"/>
<evidence type="ECO:0008006" key="3">
    <source>
        <dbReference type="Google" id="ProtNLM"/>
    </source>
</evidence>
<dbReference type="PANTHER" id="PTHR46951:SF2">
    <property type="entry name" value="BED-TYPE DOMAIN-CONTAINING PROTEIN"/>
    <property type="match status" value="1"/>
</dbReference>
<name>A0A843TA35_COLES</name>
<dbReference type="OrthoDB" id="695134at2759"/>
<dbReference type="PANTHER" id="PTHR46951">
    <property type="entry name" value="BED-TYPE DOMAIN-CONTAINING PROTEIN"/>
    <property type="match status" value="1"/>
</dbReference>
<accession>A0A843TA35</accession>